<keyword evidence="3 4" id="KW-0472">Membrane</keyword>
<keyword evidence="8" id="KW-1185">Reference proteome</keyword>
<dbReference type="InterPro" id="IPR006665">
    <property type="entry name" value="OmpA-like"/>
</dbReference>
<accession>A0A1I6LE18</accession>
<evidence type="ECO:0000259" key="6">
    <source>
        <dbReference type="PROSITE" id="PS51123"/>
    </source>
</evidence>
<keyword evidence="2 5" id="KW-0732">Signal</keyword>
<dbReference type="InterPro" id="IPR006664">
    <property type="entry name" value="OMP_bac"/>
</dbReference>
<dbReference type="PROSITE" id="PS51123">
    <property type="entry name" value="OMPA_2"/>
    <property type="match status" value="1"/>
</dbReference>
<dbReference type="Gene3D" id="3.40.190.10">
    <property type="entry name" value="Periplasmic binding protein-like II"/>
    <property type="match status" value="2"/>
</dbReference>
<dbReference type="OrthoDB" id="9790048at2"/>
<feature type="domain" description="OmpA-like" evidence="6">
    <location>
        <begin position="417"/>
        <end position="538"/>
    </location>
</feature>
<dbReference type="InterPro" id="IPR024370">
    <property type="entry name" value="PBP_domain"/>
</dbReference>
<dbReference type="InterPro" id="IPR036737">
    <property type="entry name" value="OmpA-like_sf"/>
</dbReference>
<sequence length="544" mass="59314">MTCYQSALGRRLTAAFCVSAALLNVVATPATAQQTAMIQLESIDNSTSITGQLISYENGLYTVDAEGLGMLQIQASAVTCTGIVCPVQAPAPMDYGPEFGIYGSRTVGTTLIPNLLRGYAASVGATFEIVATDDAAERIVRLINADGSLRAEIDLQTRGSGSAFPALADGVAAIGVADRRMKDSDVAKLALGGISDLRDTANETVLGVDGIVMITHPDNPVRNLTSLEVARIWSGEITNWRELGGGDYPITINSFSESSGDRAVMMDALVRPNGRDETDDVTRWKAYQDMVDAVMADRGGIGFVGRWLARKNDVNLLDIREECGLLSPPTDFRMKMEGYALSRRLYAYTAPGEMHPEARAFLDWTLTAEAQPYIKESNFIDRDLERMRLEDMGMMLVHTAAVEPDFSGAQYSDMMQQLRGADRLSVSFRFNTGSSLLDVESVRNIQEIADRMQAGEFDGFEVFLVGFADSVGTRECNTSLAQSRANAVRNVLAQSVSDADAERLLAVSYGELLPLSCNDTEVGRERNRRVEIWLRLPNSRSDLR</sequence>
<evidence type="ECO:0000313" key="7">
    <source>
        <dbReference type="EMBL" id="SFS01518.1"/>
    </source>
</evidence>
<evidence type="ECO:0000256" key="3">
    <source>
        <dbReference type="ARBA" id="ARBA00023136"/>
    </source>
</evidence>
<evidence type="ECO:0000256" key="5">
    <source>
        <dbReference type="SAM" id="SignalP"/>
    </source>
</evidence>
<dbReference type="Proteomes" id="UP000198926">
    <property type="component" value="Unassembled WGS sequence"/>
</dbReference>
<evidence type="ECO:0000256" key="1">
    <source>
        <dbReference type="ARBA" id="ARBA00004370"/>
    </source>
</evidence>
<evidence type="ECO:0000256" key="2">
    <source>
        <dbReference type="ARBA" id="ARBA00022729"/>
    </source>
</evidence>
<dbReference type="Pfam" id="PF00691">
    <property type="entry name" value="OmpA"/>
    <property type="match status" value="1"/>
</dbReference>
<dbReference type="SUPFAM" id="SSF53850">
    <property type="entry name" value="Periplasmic binding protein-like II"/>
    <property type="match status" value="1"/>
</dbReference>
<dbReference type="PANTHER" id="PTHR30570">
    <property type="entry name" value="PERIPLASMIC PHOSPHATE BINDING COMPONENT OF PHOSPHATE ABC TRANSPORTER"/>
    <property type="match status" value="1"/>
</dbReference>
<dbReference type="EMBL" id="FOZM01000001">
    <property type="protein sequence ID" value="SFS01518.1"/>
    <property type="molecule type" value="Genomic_DNA"/>
</dbReference>
<comment type="subcellular location">
    <subcellularLocation>
        <location evidence="1">Membrane</location>
    </subcellularLocation>
</comment>
<feature type="chain" id="PRO_5011448056" evidence="5">
    <location>
        <begin position="33"/>
        <end position="544"/>
    </location>
</feature>
<dbReference type="CDD" id="cd07185">
    <property type="entry name" value="OmpA_C-like"/>
    <property type="match status" value="1"/>
</dbReference>
<reference evidence="7 8" key="1">
    <citation type="submission" date="2016-10" db="EMBL/GenBank/DDBJ databases">
        <authorList>
            <person name="de Groot N.N."/>
        </authorList>
    </citation>
    <scope>NUCLEOTIDE SEQUENCE [LARGE SCALE GENOMIC DNA]</scope>
    <source>
        <strain evidence="7 8">DSM 29433</strain>
    </source>
</reference>
<gene>
    <name evidence="7" type="ORF">SAMN05444714_0424</name>
</gene>
<dbReference type="Gene3D" id="3.30.1330.60">
    <property type="entry name" value="OmpA-like domain"/>
    <property type="match status" value="1"/>
</dbReference>
<protein>
    <submittedName>
        <fullName evidence="7">Phosphate ABC transporter substrate-binding protein, PhoT family</fullName>
    </submittedName>
</protein>
<dbReference type="PANTHER" id="PTHR30570:SF1">
    <property type="entry name" value="PHOSPHATE-BINDING PROTEIN PSTS"/>
    <property type="match status" value="1"/>
</dbReference>
<dbReference type="STRING" id="1123755.SAMN05444714_0424"/>
<dbReference type="InterPro" id="IPR050811">
    <property type="entry name" value="Phosphate_ABC_transporter"/>
</dbReference>
<feature type="signal peptide" evidence="5">
    <location>
        <begin position="1"/>
        <end position="32"/>
    </location>
</feature>
<dbReference type="SUPFAM" id="SSF103088">
    <property type="entry name" value="OmpA-like"/>
    <property type="match status" value="1"/>
</dbReference>
<dbReference type="Pfam" id="PF12849">
    <property type="entry name" value="PBP_like_2"/>
    <property type="match status" value="1"/>
</dbReference>
<dbReference type="GO" id="GO:0016020">
    <property type="term" value="C:membrane"/>
    <property type="evidence" value="ECO:0007669"/>
    <property type="project" value="UniProtKB-SubCell"/>
</dbReference>
<proteinExistence type="predicted"/>
<organism evidence="7 8">
    <name type="scientific">Yoonia litorea</name>
    <dbReference type="NCBI Taxonomy" id="1123755"/>
    <lineage>
        <taxon>Bacteria</taxon>
        <taxon>Pseudomonadati</taxon>
        <taxon>Pseudomonadota</taxon>
        <taxon>Alphaproteobacteria</taxon>
        <taxon>Rhodobacterales</taxon>
        <taxon>Paracoccaceae</taxon>
        <taxon>Yoonia</taxon>
    </lineage>
</organism>
<dbReference type="AlphaFoldDB" id="A0A1I6LE18"/>
<evidence type="ECO:0000256" key="4">
    <source>
        <dbReference type="PROSITE-ProRule" id="PRU00473"/>
    </source>
</evidence>
<name>A0A1I6LE18_9RHOB</name>
<dbReference type="PRINTS" id="PR01021">
    <property type="entry name" value="OMPADOMAIN"/>
</dbReference>
<evidence type="ECO:0000313" key="8">
    <source>
        <dbReference type="Proteomes" id="UP000198926"/>
    </source>
</evidence>